<dbReference type="SUPFAM" id="SSF54211">
    <property type="entry name" value="Ribosomal protein S5 domain 2-like"/>
    <property type="match status" value="1"/>
</dbReference>
<dbReference type="InterPro" id="IPR020568">
    <property type="entry name" value="Ribosomal_Su5_D2-typ_SF"/>
</dbReference>
<dbReference type="InterPro" id="IPR053859">
    <property type="entry name" value="MVD-like_N"/>
</dbReference>
<dbReference type="Gene3D" id="3.30.70.890">
    <property type="entry name" value="GHMP kinase, C-terminal domain"/>
    <property type="match status" value="1"/>
</dbReference>
<dbReference type="PIRSF" id="PIRSF015950">
    <property type="entry name" value="Mev_P_decrbx"/>
    <property type="match status" value="1"/>
</dbReference>
<evidence type="ECO:0000313" key="11">
    <source>
        <dbReference type="Proteomes" id="UP001597357"/>
    </source>
</evidence>
<keyword evidence="4" id="KW-0547">Nucleotide-binding</keyword>
<name>A0ABW5SG66_9FLAO</name>
<dbReference type="NCBIfam" id="TIGR01240">
    <property type="entry name" value="mevDPdecarb"/>
    <property type="match status" value="1"/>
</dbReference>
<evidence type="ECO:0000256" key="7">
    <source>
        <dbReference type="ARBA" id="ARBA00023239"/>
    </source>
</evidence>
<evidence type="ECO:0000259" key="8">
    <source>
        <dbReference type="Pfam" id="PF18376"/>
    </source>
</evidence>
<reference evidence="11" key="1">
    <citation type="journal article" date="2019" name="Int. J. Syst. Evol. Microbiol.">
        <title>The Global Catalogue of Microorganisms (GCM) 10K type strain sequencing project: providing services to taxonomists for standard genome sequencing and annotation.</title>
        <authorList>
            <consortium name="The Broad Institute Genomics Platform"/>
            <consortium name="The Broad Institute Genome Sequencing Center for Infectious Disease"/>
            <person name="Wu L."/>
            <person name="Ma J."/>
        </authorList>
    </citation>
    <scope>NUCLEOTIDE SEQUENCE [LARGE SCALE GENOMIC DNA]</scope>
    <source>
        <strain evidence="11">KCTC 42255</strain>
    </source>
</reference>
<protein>
    <recommendedName>
        <fullName evidence="2">diphosphomevalonate decarboxylase</fullName>
        <ecNumber evidence="2">4.1.1.33</ecNumber>
    </recommendedName>
</protein>
<evidence type="ECO:0000256" key="3">
    <source>
        <dbReference type="ARBA" id="ARBA00022516"/>
    </source>
</evidence>
<evidence type="ECO:0000256" key="1">
    <source>
        <dbReference type="ARBA" id="ARBA00008831"/>
    </source>
</evidence>
<comment type="similarity">
    <text evidence="1">Belongs to the diphosphomevalonate decarboxylase family.</text>
</comment>
<evidence type="ECO:0000313" key="10">
    <source>
        <dbReference type="EMBL" id="MFD2698691.1"/>
    </source>
</evidence>
<dbReference type="InterPro" id="IPR036554">
    <property type="entry name" value="GHMP_kinase_C_sf"/>
</dbReference>
<evidence type="ECO:0000256" key="6">
    <source>
        <dbReference type="ARBA" id="ARBA00023098"/>
    </source>
</evidence>
<organism evidence="10 11">
    <name type="scientific">Mesonia sediminis</name>
    <dbReference type="NCBI Taxonomy" id="1703946"/>
    <lineage>
        <taxon>Bacteria</taxon>
        <taxon>Pseudomonadati</taxon>
        <taxon>Bacteroidota</taxon>
        <taxon>Flavobacteriia</taxon>
        <taxon>Flavobacteriales</taxon>
        <taxon>Flavobacteriaceae</taxon>
        <taxon>Mesonia</taxon>
    </lineage>
</organism>
<dbReference type="EMBL" id="JBHULZ010000041">
    <property type="protein sequence ID" value="MFD2698691.1"/>
    <property type="molecule type" value="Genomic_DNA"/>
</dbReference>
<accession>A0ABW5SG66</accession>
<dbReference type="Gene3D" id="3.30.230.10">
    <property type="match status" value="1"/>
</dbReference>
<evidence type="ECO:0000256" key="4">
    <source>
        <dbReference type="ARBA" id="ARBA00022741"/>
    </source>
</evidence>
<dbReference type="EC" id="4.1.1.33" evidence="2"/>
<keyword evidence="6" id="KW-0443">Lipid metabolism</keyword>
<dbReference type="InterPro" id="IPR005935">
    <property type="entry name" value="Mev_decarb"/>
</dbReference>
<dbReference type="InterPro" id="IPR014721">
    <property type="entry name" value="Ribsml_uS5_D2-typ_fold_subgr"/>
</dbReference>
<gene>
    <name evidence="10" type="primary">mvaD</name>
    <name evidence="10" type="ORF">ACFSQ0_11870</name>
</gene>
<feature type="domain" description="Mvd1 C-terminal" evidence="8">
    <location>
        <begin position="214"/>
        <end position="343"/>
    </location>
</feature>
<keyword evidence="3" id="KW-0444">Lipid biosynthesis</keyword>
<evidence type="ECO:0000256" key="2">
    <source>
        <dbReference type="ARBA" id="ARBA00012296"/>
    </source>
</evidence>
<dbReference type="InterPro" id="IPR041431">
    <property type="entry name" value="Mvd1_C"/>
</dbReference>
<dbReference type="SUPFAM" id="SSF55060">
    <property type="entry name" value="GHMP Kinase, C-terminal domain"/>
    <property type="match status" value="1"/>
</dbReference>
<dbReference type="InterPro" id="IPR029765">
    <property type="entry name" value="Mev_diP_decarb"/>
</dbReference>
<evidence type="ECO:0000259" key="9">
    <source>
        <dbReference type="Pfam" id="PF22700"/>
    </source>
</evidence>
<dbReference type="RefSeq" id="WP_379048534.1">
    <property type="nucleotide sequence ID" value="NZ_JBHULZ010000041.1"/>
</dbReference>
<dbReference type="Proteomes" id="UP001597357">
    <property type="component" value="Unassembled WGS sequence"/>
</dbReference>
<dbReference type="GO" id="GO:0004163">
    <property type="term" value="F:diphosphomevalonate decarboxylase activity"/>
    <property type="evidence" value="ECO:0007669"/>
    <property type="project" value="UniProtKB-EC"/>
</dbReference>
<dbReference type="PANTHER" id="PTHR10977:SF3">
    <property type="entry name" value="DIPHOSPHOMEVALONATE DECARBOXYLASE"/>
    <property type="match status" value="1"/>
</dbReference>
<dbReference type="Pfam" id="PF18376">
    <property type="entry name" value="MDD_C"/>
    <property type="match status" value="1"/>
</dbReference>
<proteinExistence type="inferred from homology"/>
<keyword evidence="11" id="KW-1185">Reference proteome</keyword>
<dbReference type="PANTHER" id="PTHR10977">
    <property type="entry name" value="DIPHOSPHOMEVALONATE DECARBOXYLASE"/>
    <property type="match status" value="1"/>
</dbReference>
<dbReference type="Pfam" id="PF22700">
    <property type="entry name" value="MVD-like_N"/>
    <property type="match status" value="1"/>
</dbReference>
<comment type="caution">
    <text evidence="10">The sequence shown here is derived from an EMBL/GenBank/DDBJ whole genome shotgun (WGS) entry which is preliminary data.</text>
</comment>
<sequence length="365" mass="41333">MKKRKMVQEEFCCPTFNLPEKGVHSWQAPSNIALIKYWGKYGLQLPKNASLSFTLSACQTQTKVIYTKQKQADKFSFKVFLKGEHAPSFEPKVATFLERIEAYLPFLRNYHFDIYTQNTFPHSSGIASSASGLAALACCLLSIEKEHNPELTEEKFAKKASFLARLGSGSAARSITGPLMLWGEHQGTEKSSQLFAIPYEEPLDTIFRDFQDTILLVDRGKKEVSSTLGHNLMLNHPYAENRFQQAQHQLSQLKKVLKEGDLKNFTKIVEMEALALHAMMMTSDPYFILMKPNTLEIIHRIWAYREANDSAVCFTLDAGANVHLLYPKKEKKKILDFVKNQLVAFCEKGQYICDEVGLGASVIES</sequence>
<keyword evidence="7 10" id="KW-0456">Lyase</keyword>
<keyword evidence="5" id="KW-0067">ATP-binding</keyword>
<feature type="domain" description="Diphosphomevalonate decarboxylase-like N-terminal" evidence="9">
    <location>
        <begin position="28"/>
        <end position="190"/>
    </location>
</feature>
<evidence type="ECO:0000256" key="5">
    <source>
        <dbReference type="ARBA" id="ARBA00022840"/>
    </source>
</evidence>